<feature type="chain" id="PRO_5024314652" evidence="6">
    <location>
        <begin position="19"/>
        <end position="356"/>
    </location>
</feature>
<evidence type="ECO:0000256" key="4">
    <source>
        <dbReference type="ARBA" id="ARBA00023295"/>
    </source>
</evidence>
<protein>
    <submittedName>
        <fullName evidence="7">Glycoside hydrolase family 43 protein</fullName>
    </submittedName>
</protein>
<dbReference type="PANTHER" id="PTHR43817:SF1">
    <property type="entry name" value="HYDROLASE, FAMILY 43, PUTATIVE (AFU_ORTHOLOGUE AFUA_3G01660)-RELATED"/>
    <property type="match status" value="1"/>
</dbReference>
<keyword evidence="2 6" id="KW-0732">Signal</keyword>
<dbReference type="EMBL" id="SSOP01000526">
    <property type="protein sequence ID" value="KAB5588208.1"/>
    <property type="molecule type" value="Genomic_DNA"/>
</dbReference>
<dbReference type="Gene3D" id="2.115.10.20">
    <property type="entry name" value="Glycosyl hydrolase domain, family 43"/>
    <property type="match status" value="1"/>
</dbReference>
<keyword evidence="8" id="KW-1185">Reference proteome</keyword>
<reference evidence="7 8" key="1">
    <citation type="journal article" date="2019" name="Fungal Biol. Biotechnol.">
        <title>Draft genome sequence of fastidious pathogen Ceratobasidium theobromae, which causes vascular-streak dieback in Theobroma cacao.</title>
        <authorList>
            <person name="Ali S.S."/>
            <person name="Asman A."/>
            <person name="Shao J."/>
            <person name="Firmansyah A.P."/>
            <person name="Susilo A.W."/>
            <person name="Rosmana A."/>
            <person name="McMahon P."/>
            <person name="Junaid M."/>
            <person name="Guest D."/>
            <person name="Kheng T.Y."/>
            <person name="Meinhardt L.W."/>
            <person name="Bailey B.A."/>
        </authorList>
    </citation>
    <scope>NUCLEOTIDE SEQUENCE [LARGE SCALE GENOMIC DNA]</scope>
    <source>
        <strain evidence="7 8">CT2</strain>
    </source>
</reference>
<dbReference type="CDD" id="cd18820">
    <property type="entry name" value="GH43_LbAraf43-like"/>
    <property type="match status" value="1"/>
</dbReference>
<sequence>MRFFYHLSLISFSLCVYAFTNPIKLHDGSDPAMVFSNGFYYLTTTAWSSIQITRGVVSRLTRRRASQLTHTKSIEELKTAAPRIVQKGSDYPESVNMWAPEFQWVLNKWHMYVQIVWNFTWESIDFSLYSYYTAKTGGLQGIHVLEGSSNDIWESSWRYLGRIKVPNRDVWSIDPTILFHPSGEYLVFSSWEDKEQCLWIAKMSSQSAITIGDAVKISRPSNDWERLGGNVNEGPSFIYKNGRTWLIYSASSCAGRGYSLGRIELIGSDPLKPSSWKKYDAGPVFKAANHDFAVGHNGFFTALHGDIFIVFHASPSTDVKCDGSRQTFVQPVGWHSDGTPNLGIPLPTSQEIQEPK</sequence>
<dbReference type="InterPro" id="IPR006710">
    <property type="entry name" value="Glyco_hydro_43"/>
</dbReference>
<gene>
    <name evidence="7" type="ORF">CTheo_8348</name>
</gene>
<comment type="similarity">
    <text evidence="1 5">Belongs to the glycosyl hydrolase 43 family.</text>
</comment>
<dbReference type="OrthoDB" id="272289at2759"/>
<evidence type="ECO:0000256" key="3">
    <source>
        <dbReference type="ARBA" id="ARBA00022801"/>
    </source>
</evidence>
<dbReference type="PANTHER" id="PTHR43817">
    <property type="entry name" value="GLYCOSYL HYDROLASE"/>
    <property type="match status" value="1"/>
</dbReference>
<keyword evidence="4 5" id="KW-0326">Glycosidase</keyword>
<feature type="signal peptide" evidence="6">
    <location>
        <begin position="1"/>
        <end position="18"/>
    </location>
</feature>
<dbReference type="GO" id="GO:0004553">
    <property type="term" value="F:hydrolase activity, hydrolyzing O-glycosyl compounds"/>
    <property type="evidence" value="ECO:0007669"/>
    <property type="project" value="InterPro"/>
</dbReference>
<evidence type="ECO:0000256" key="5">
    <source>
        <dbReference type="RuleBase" id="RU361187"/>
    </source>
</evidence>
<dbReference type="GO" id="GO:0005975">
    <property type="term" value="P:carbohydrate metabolic process"/>
    <property type="evidence" value="ECO:0007669"/>
    <property type="project" value="InterPro"/>
</dbReference>
<organism evidence="7 8">
    <name type="scientific">Ceratobasidium theobromae</name>
    <dbReference type="NCBI Taxonomy" id="1582974"/>
    <lineage>
        <taxon>Eukaryota</taxon>
        <taxon>Fungi</taxon>
        <taxon>Dikarya</taxon>
        <taxon>Basidiomycota</taxon>
        <taxon>Agaricomycotina</taxon>
        <taxon>Agaricomycetes</taxon>
        <taxon>Cantharellales</taxon>
        <taxon>Ceratobasidiaceae</taxon>
        <taxon>Ceratobasidium</taxon>
    </lineage>
</organism>
<evidence type="ECO:0000256" key="2">
    <source>
        <dbReference type="ARBA" id="ARBA00022729"/>
    </source>
</evidence>
<comment type="caution">
    <text evidence="7">The sequence shown here is derived from an EMBL/GenBank/DDBJ whole genome shotgun (WGS) entry which is preliminary data.</text>
</comment>
<evidence type="ECO:0000256" key="1">
    <source>
        <dbReference type="ARBA" id="ARBA00009865"/>
    </source>
</evidence>
<evidence type="ECO:0000313" key="8">
    <source>
        <dbReference type="Proteomes" id="UP000383932"/>
    </source>
</evidence>
<evidence type="ECO:0000256" key="6">
    <source>
        <dbReference type="SAM" id="SignalP"/>
    </source>
</evidence>
<dbReference type="InterPro" id="IPR023296">
    <property type="entry name" value="Glyco_hydro_beta-prop_sf"/>
</dbReference>
<dbReference type="Proteomes" id="UP000383932">
    <property type="component" value="Unassembled WGS sequence"/>
</dbReference>
<dbReference type="AlphaFoldDB" id="A0A5N5Q9U6"/>
<accession>A0A5N5Q9U6</accession>
<keyword evidence="3 5" id="KW-0378">Hydrolase</keyword>
<proteinExistence type="inferred from homology"/>
<name>A0A5N5Q9U6_9AGAM</name>
<dbReference type="SUPFAM" id="SSF75005">
    <property type="entry name" value="Arabinanase/levansucrase/invertase"/>
    <property type="match status" value="1"/>
</dbReference>
<dbReference type="Pfam" id="PF04616">
    <property type="entry name" value="Glyco_hydro_43"/>
    <property type="match status" value="1"/>
</dbReference>
<evidence type="ECO:0000313" key="7">
    <source>
        <dbReference type="EMBL" id="KAB5588208.1"/>
    </source>
</evidence>